<dbReference type="EMBL" id="SNRY01004860">
    <property type="protein sequence ID" value="KAA6316493.1"/>
    <property type="molecule type" value="Genomic_DNA"/>
</dbReference>
<name>A0A5J4Q7D6_9ZZZZ</name>
<protein>
    <submittedName>
        <fullName evidence="1">Uncharacterized protein</fullName>
    </submittedName>
</protein>
<evidence type="ECO:0000313" key="1">
    <source>
        <dbReference type="EMBL" id="KAA6316493.1"/>
    </source>
</evidence>
<gene>
    <name evidence="1" type="ORF">EZS27_033206</name>
</gene>
<comment type="caution">
    <text evidence="1">The sequence shown here is derived from an EMBL/GenBank/DDBJ whole genome shotgun (WGS) entry which is preliminary data.</text>
</comment>
<reference evidence="1" key="1">
    <citation type="submission" date="2019-03" db="EMBL/GenBank/DDBJ databases">
        <title>Single cell metagenomics reveals metabolic interactions within the superorganism composed of flagellate Streblomastix strix and complex community of Bacteroidetes bacteria on its surface.</title>
        <authorList>
            <person name="Treitli S.C."/>
            <person name="Kolisko M."/>
            <person name="Husnik F."/>
            <person name="Keeling P."/>
            <person name="Hampl V."/>
        </authorList>
    </citation>
    <scope>NUCLEOTIDE SEQUENCE</scope>
    <source>
        <strain evidence="1">STM</strain>
    </source>
</reference>
<dbReference type="AlphaFoldDB" id="A0A5J4Q7D6"/>
<organism evidence="1">
    <name type="scientific">termite gut metagenome</name>
    <dbReference type="NCBI Taxonomy" id="433724"/>
    <lineage>
        <taxon>unclassified sequences</taxon>
        <taxon>metagenomes</taxon>
        <taxon>organismal metagenomes</taxon>
    </lineage>
</organism>
<accession>A0A5J4Q7D6</accession>
<sequence>MVKNKLLTHPHLVKDKLLDTQYQNFVSLPLSGEVETISARGATCQ</sequence>
<proteinExistence type="predicted"/>